<evidence type="ECO:0000313" key="1">
    <source>
        <dbReference type="EMBL" id="KAG4306222.1"/>
    </source>
</evidence>
<comment type="caution">
    <text evidence="1">The sequence shown here is derived from an EMBL/GenBank/DDBJ whole genome shotgun (WGS) entry which is preliminary data.</text>
</comment>
<protein>
    <submittedName>
        <fullName evidence="1">Uncharacterized protein</fullName>
    </submittedName>
</protein>
<proteinExistence type="predicted"/>
<reference evidence="1 2" key="1">
    <citation type="journal article" date="2021" name="Commun. Biol.">
        <title>Genomic insights into the host specific adaptation of the Pneumocystis genus.</title>
        <authorList>
            <person name="Cisse O.H."/>
            <person name="Ma L."/>
            <person name="Dekker J.P."/>
            <person name="Khil P.P."/>
            <person name="Youn J.-H."/>
            <person name="Brenchley J.M."/>
            <person name="Blair R."/>
            <person name="Pahar B."/>
            <person name="Chabe M."/>
            <person name="Van Rompay K.K.A."/>
            <person name="Keesler R."/>
            <person name="Sukura A."/>
            <person name="Hirsch V."/>
            <person name="Kutty G."/>
            <person name="Liu Y."/>
            <person name="Peng L."/>
            <person name="Chen J."/>
            <person name="Song J."/>
            <person name="Weissenbacher-Lang C."/>
            <person name="Xu J."/>
            <person name="Upham N.S."/>
            <person name="Stajich J.E."/>
            <person name="Cuomo C.A."/>
            <person name="Cushion M.T."/>
            <person name="Kovacs J.A."/>
        </authorList>
    </citation>
    <scope>NUCLEOTIDE SEQUENCE [LARGE SCALE GENOMIC DNA]</scope>
    <source>
        <strain evidence="1 2">RABM</strain>
    </source>
</reference>
<accession>A0ACB7CHD8</accession>
<dbReference type="Proteomes" id="UP000768646">
    <property type="component" value="Unassembled WGS sequence"/>
</dbReference>
<sequence>KQRPTGVQQTFNQRSRGKQTETAPLGAEQHITGASRKQWRCQRADGLDNRQSSGKPVELVGDRVGVDDTGGVCGQDVCNALAGVEEKRYPFIILGPARTCSQYHERPFPYSKTEAEGRKQVYERLRCHWEKHRSKRHEYYYVDEDANRWFCLCSALRMEDGKVRREYGKKISNTSNLLHTIYTSYGAFTGTRTDLSFAFLGIPYAFPPVGKLRFHDPVCISRITKTWDASYFRSCCPQDNMTMPKKTLNEDCLYVNVFTPYTPDFHDPPDMLLPVMVWIHGGSFVRGDVSHSHYDPSHLVSRENIVVVTFNYRLNIFGFWGSGNHAIKDQITALQWVQKHIRGFGGDPERVTICGESAGAISVRTLIAAKHKTQGLFHAAIMASDPLALGFSTKSDAEEILSLNAAKLLGCSDILGATYNNSITECMRNVSVESLVNAASVVGLFSSTYAESITSSLNYKPVIDGDLLKENFHESMMRGDFVQVPMMIGYLQDEGRPFVPFVFPNPLSASMFTPILFFLFGINQSLAINSSGLYDYYTNDNGTDNVREAIANILSLIAKLSLYTSVYGYYYKYPYTWLYNSSAFCYGHVCHADDILSLLGSASIPGVELAHLNKKIPRTNNDTDFLRVYLARIGSFVRTHNPNPSLNSLCYNKELFYGKHKLAVEWSPFSINYSLGDAPVSLNNVSNGPIYGPLHVLDHVEGLTGEYGYNKTICDFWFKQGIHAQTYAIGGFAPIQYKRNLPSKGPRGSVLLLGVAFISAYGFYKYIQGVHEKRELKREDIWSRIHLIPLLQAELDRDLYRRKQAIHHTEDKIMENVPNWDKNKRIYNTQSDVAPTFSFIQTILINKTNKQVLKTTCLELSISFMNNHQIIIIHTYLCYHQNHVQTSLLKTVKKIIKGVQEGNVLLKRILNVFFLRKFSNFSILNSHIGSKPLYLTENTKLYVTESKKHFQSKKVTVEGPKGSLSLSLPSYVEIDNHLSDNKVIVSVKDSTIKKQRSMWGTARSLLSNMIIGVTKYHFVTLRLVGIGYRASIENERVLSLKVKGYLSMMKQLL</sequence>
<organism evidence="1 2">
    <name type="scientific">Pneumocystis oryctolagi</name>
    <dbReference type="NCBI Taxonomy" id="42067"/>
    <lineage>
        <taxon>Eukaryota</taxon>
        <taxon>Fungi</taxon>
        <taxon>Dikarya</taxon>
        <taxon>Ascomycota</taxon>
        <taxon>Taphrinomycotina</taxon>
        <taxon>Pneumocystomycetes</taxon>
        <taxon>Pneumocystaceae</taxon>
        <taxon>Pneumocystis</taxon>
    </lineage>
</organism>
<dbReference type="EMBL" id="JABTEG010000001">
    <property type="protein sequence ID" value="KAG4306222.1"/>
    <property type="molecule type" value="Genomic_DNA"/>
</dbReference>
<keyword evidence="2" id="KW-1185">Reference proteome</keyword>
<gene>
    <name evidence="1" type="ORF">PORY_000210</name>
</gene>
<name>A0ACB7CHD8_9ASCO</name>
<evidence type="ECO:0000313" key="2">
    <source>
        <dbReference type="Proteomes" id="UP000768646"/>
    </source>
</evidence>
<feature type="non-terminal residue" evidence="1">
    <location>
        <position position="1"/>
    </location>
</feature>